<gene>
    <name evidence="6" type="ORF">NW77_019</name>
</gene>
<dbReference type="InterPro" id="IPR016192">
    <property type="entry name" value="APOBEC/CMP_deaminase_Zn-bd"/>
</dbReference>
<evidence type="ECO:0000256" key="3">
    <source>
        <dbReference type="ARBA" id="ARBA00022801"/>
    </source>
</evidence>
<dbReference type="PANTHER" id="PTHR11086:SF18">
    <property type="entry name" value="DEOXYCYTIDYLATE DEAMINASE"/>
    <property type="match status" value="1"/>
</dbReference>
<reference evidence="6 7" key="1">
    <citation type="submission" date="2014-10" db="EMBL/GenBank/DDBJ databases">
        <title>Characterization of a new ViI-like Erwinia amylovora bacteriophage.</title>
        <authorList>
            <person name="Lagonenko A.L."/>
            <person name="Valentovich L.N."/>
        </authorList>
    </citation>
    <scope>NUCLEOTIDE SEQUENCE [LARGE SCALE GENOMIC DNA]</scope>
</reference>
<dbReference type="PANTHER" id="PTHR11086">
    <property type="entry name" value="DEOXYCYTIDYLATE DEAMINASE-RELATED"/>
    <property type="match status" value="1"/>
</dbReference>
<evidence type="ECO:0000256" key="4">
    <source>
        <dbReference type="ARBA" id="ARBA00022833"/>
    </source>
</evidence>
<keyword evidence="4" id="KW-0862">Zinc</keyword>
<keyword evidence="3" id="KW-0378">Hydrolase</keyword>
<dbReference type="KEGG" id="vg:24623147"/>
<dbReference type="RefSeq" id="YP_009147531.1">
    <property type="nucleotide sequence ID" value="NC_027340.1"/>
</dbReference>
<dbReference type="OrthoDB" id="10605at10239"/>
<dbReference type="EMBL" id="KP037007">
    <property type="protein sequence ID" value="AIX13027.1"/>
    <property type="molecule type" value="Genomic_DNA"/>
</dbReference>
<feature type="domain" description="CMP/dCMP-type deaminase" evidence="5">
    <location>
        <begin position="1"/>
        <end position="129"/>
    </location>
</feature>
<organism evidence="6 7">
    <name type="scientific">Erwinia phage phiEa2809</name>
    <dbReference type="NCBI Taxonomy" id="1564096"/>
    <lineage>
        <taxon>Viruses</taxon>
        <taxon>Duplodnaviria</taxon>
        <taxon>Heunggongvirae</taxon>
        <taxon>Uroviricota</taxon>
        <taxon>Caudoviricetes</taxon>
        <taxon>Pantevenvirales</taxon>
        <taxon>Ackermannviridae</taxon>
        <taxon>Nezavisimistyvirus</taxon>
        <taxon>Nezavisimistyvirus Ea2809</taxon>
    </lineage>
</organism>
<accession>A0A0A0YR05</accession>
<sequence length="313" mass="35377">MIKYKMIRAHLRSATAYATTSYAKRLQVGAVVVNQLTDQPVSAGWNGMPPGVPNICEEMINGHLVSKPDVVHAEINALSRIPSKAPREFLTLFCTDSPCPACAHAIIASGIRQVIFKRRYRLDEGVLTLLNADIEVFHKKPENLFQLQYANGRIEETPAPFTRSKILKCRNYLHGQTVQAYGLSKHHVVWSAAELDILNTMFSEGATVDDIARVLDRSYSSVCTRLSRGENGSSITWSAEQGYMITDYKRKRVLWCSINDLYQNQRAIEKAVERIAPKVKAFFDSVHDFDEVLKKYPQVAPMFLKRICKVNNQ</sequence>
<evidence type="ECO:0000256" key="1">
    <source>
        <dbReference type="ARBA" id="ARBA00006576"/>
    </source>
</evidence>
<keyword evidence="2" id="KW-0479">Metal-binding</keyword>
<dbReference type="GO" id="GO:0008270">
    <property type="term" value="F:zinc ion binding"/>
    <property type="evidence" value="ECO:0007669"/>
    <property type="project" value="InterPro"/>
</dbReference>
<evidence type="ECO:0000313" key="7">
    <source>
        <dbReference type="Proteomes" id="UP000030322"/>
    </source>
</evidence>
<name>A0A0A0YR05_9CAUD</name>
<dbReference type="PROSITE" id="PS51747">
    <property type="entry name" value="CYT_DCMP_DEAMINASES_2"/>
    <property type="match status" value="1"/>
</dbReference>
<evidence type="ECO:0000259" key="5">
    <source>
        <dbReference type="PROSITE" id="PS51747"/>
    </source>
</evidence>
<dbReference type="SUPFAM" id="SSF53927">
    <property type="entry name" value="Cytidine deaminase-like"/>
    <property type="match status" value="1"/>
</dbReference>
<dbReference type="InterPro" id="IPR015517">
    <property type="entry name" value="dCMP_deaminase-rel"/>
</dbReference>
<protein>
    <submittedName>
        <fullName evidence="6">Putative deoxycytidylate deaminase</fullName>
    </submittedName>
</protein>
<dbReference type="Pfam" id="PF00383">
    <property type="entry name" value="dCMP_cyt_deam_1"/>
    <property type="match status" value="1"/>
</dbReference>
<dbReference type="GO" id="GO:0004132">
    <property type="term" value="F:dCMP deaminase activity"/>
    <property type="evidence" value="ECO:0007669"/>
    <property type="project" value="TreeGrafter"/>
</dbReference>
<evidence type="ECO:0000256" key="2">
    <source>
        <dbReference type="ARBA" id="ARBA00022723"/>
    </source>
</evidence>
<comment type="similarity">
    <text evidence="1">Belongs to the cytidine and deoxycytidylate deaminase family.</text>
</comment>
<dbReference type="InterPro" id="IPR002125">
    <property type="entry name" value="CMP_dCMP_dom"/>
</dbReference>
<evidence type="ECO:0000313" key="6">
    <source>
        <dbReference type="EMBL" id="AIX13027.1"/>
    </source>
</evidence>
<keyword evidence="7" id="KW-1185">Reference proteome</keyword>
<dbReference type="PROSITE" id="PS00903">
    <property type="entry name" value="CYT_DCMP_DEAMINASES_1"/>
    <property type="match status" value="1"/>
</dbReference>
<dbReference type="Gene3D" id="3.40.140.10">
    <property type="entry name" value="Cytidine Deaminase, domain 2"/>
    <property type="match status" value="1"/>
</dbReference>
<dbReference type="InterPro" id="IPR016193">
    <property type="entry name" value="Cytidine_deaminase-like"/>
</dbReference>
<proteinExistence type="inferred from homology"/>
<dbReference type="GeneID" id="24623147"/>
<dbReference type="Proteomes" id="UP000030322">
    <property type="component" value="Segment"/>
</dbReference>